<feature type="domain" description="Rhamnogalacturonase A/B/Epimerase-like pectate lyase" evidence="1">
    <location>
        <begin position="165"/>
        <end position="219"/>
    </location>
</feature>
<dbReference type="InterPro" id="IPR024535">
    <property type="entry name" value="RHGA/B-epi-like_pectate_lyase"/>
</dbReference>
<dbReference type="Gene3D" id="2.160.20.10">
    <property type="entry name" value="Single-stranded right-handed beta-helix, Pectin lyase-like"/>
    <property type="match status" value="1"/>
</dbReference>
<dbReference type="EMBL" id="CP024172">
    <property type="protein sequence ID" value="AZW19132.1"/>
    <property type="molecule type" value="Genomic_DNA"/>
</dbReference>
<evidence type="ECO:0000259" key="1">
    <source>
        <dbReference type="Pfam" id="PF12708"/>
    </source>
</evidence>
<dbReference type="InterPro" id="IPR006626">
    <property type="entry name" value="PbH1"/>
</dbReference>
<reference evidence="3" key="1">
    <citation type="submission" date="2017-10" db="EMBL/GenBank/DDBJ databases">
        <title>Whole genome sequencing of various Bordetella species.</title>
        <authorList>
            <person name="Weigand M.R."/>
            <person name="Loparev V."/>
            <person name="Peng Y."/>
            <person name="Bowden K.E."/>
            <person name="Tondella M.L."/>
            <person name="Williams M.M."/>
        </authorList>
    </citation>
    <scope>NUCLEOTIDE SEQUENCE [LARGE SCALE GENOMIC DNA]</scope>
    <source>
        <strain evidence="3">H720</strain>
    </source>
</reference>
<sequence length="680" mass="71147">MAANTPITIQQLANAQRDATDLEHFVNDPAPAYVPTRLGGNKPNYERLVADFRTLTADMEDQFQAFLLSSGYQDLGDYAAGLQITTRNQIFWRDGELYRAAATLSLPYTASGDWEAEGESFVAVGDAALRQEIAQPSGSTMVGFQQLGSGAVSRSAQDKLRDSASVEDFGATGDGSTDDTEAFRKALAGPSQWVYVPGGGTCVIGELEIPAGKKLYGPGVLKWKGGATAPMITLTGAYAGVEGLKLLGNSANQTATVAMIATDSAPYGFLRNCEATDGHYKLLLTDVQNSPKFQATGNYIHDWGVLVSSDILSFRSSYFQAINNLFENLGNPDGTHAHCIRSGLFNTDPKIPVVGGVIVGNVGLNCEHVGVTVELFTQGLTITGNTFDGLAAGVKIEVQDGTQTDIAITGNMFKNLTLPTCMNLNGRRVTFTGNVCINNAGYVSLGADCIAMGNTFQNCGDATDQLPALAATSGPFSRSIAANNLISNSPYNAMTVGANAVISGNIMYGTVGRNLNCSNAVGARIVNNIIQDGTHGIATNSGTTNLLVLGNNVSGASTANYSIAAVDSTFIDASNSGYGGISVTRVIASDAITAPNNSNVMSITVDTEGGAPTDNLSQINGGNAIGQIICLRTVTGTRVVTVIDNVGNLRLAGDFAMGSSDRLTLMWNGATWDEISRSDN</sequence>
<dbReference type="SUPFAM" id="SSF51126">
    <property type="entry name" value="Pectin lyase-like"/>
    <property type="match status" value="1"/>
</dbReference>
<dbReference type="InterPro" id="IPR011050">
    <property type="entry name" value="Pectin_lyase_fold/virulence"/>
</dbReference>
<dbReference type="Proteomes" id="UP000282741">
    <property type="component" value="Chromosome"/>
</dbReference>
<accession>A0AAN1S128</accession>
<evidence type="ECO:0000313" key="3">
    <source>
        <dbReference type="Proteomes" id="UP000282741"/>
    </source>
</evidence>
<proteinExistence type="predicted"/>
<protein>
    <recommendedName>
        <fullName evidence="1">Rhamnogalacturonase A/B/Epimerase-like pectate lyase domain-containing protein</fullName>
    </recommendedName>
</protein>
<dbReference type="RefSeq" id="WP_048940038.1">
    <property type="nucleotide sequence ID" value="NZ_CP012077.1"/>
</dbReference>
<evidence type="ECO:0000313" key="2">
    <source>
        <dbReference type="EMBL" id="AZW19132.1"/>
    </source>
</evidence>
<organism evidence="2 3">
    <name type="scientific">Bordetella hinzii</name>
    <dbReference type="NCBI Taxonomy" id="103855"/>
    <lineage>
        <taxon>Bacteria</taxon>
        <taxon>Pseudomonadati</taxon>
        <taxon>Pseudomonadota</taxon>
        <taxon>Betaproteobacteria</taxon>
        <taxon>Burkholderiales</taxon>
        <taxon>Alcaligenaceae</taxon>
        <taxon>Bordetella</taxon>
    </lineage>
</organism>
<dbReference type="Pfam" id="PF12708">
    <property type="entry name" value="Pect-lyase_RHGA_epim"/>
    <property type="match status" value="1"/>
</dbReference>
<dbReference type="InterPro" id="IPR012334">
    <property type="entry name" value="Pectin_lyas_fold"/>
</dbReference>
<dbReference type="AlphaFoldDB" id="A0AAN1S128"/>
<name>A0AAN1S128_9BORD</name>
<gene>
    <name evidence="2" type="ORF">CS347_21415</name>
</gene>
<dbReference type="SMART" id="SM00710">
    <property type="entry name" value="PbH1"/>
    <property type="match status" value="5"/>
</dbReference>